<dbReference type="Proteomes" id="UP000887013">
    <property type="component" value="Unassembled WGS sequence"/>
</dbReference>
<accession>A0A8X6NUS8</accession>
<keyword evidence="3" id="KW-1185">Reference proteome</keyword>
<feature type="region of interest" description="Disordered" evidence="1">
    <location>
        <begin position="22"/>
        <end position="98"/>
    </location>
</feature>
<feature type="compositionally biased region" description="Low complexity" evidence="1">
    <location>
        <begin position="28"/>
        <end position="42"/>
    </location>
</feature>
<proteinExistence type="predicted"/>
<feature type="compositionally biased region" description="Basic and acidic residues" evidence="1">
    <location>
        <begin position="88"/>
        <end position="98"/>
    </location>
</feature>
<dbReference type="EMBL" id="BMAW01013113">
    <property type="protein sequence ID" value="GFT32095.1"/>
    <property type="molecule type" value="Genomic_DNA"/>
</dbReference>
<evidence type="ECO:0000313" key="2">
    <source>
        <dbReference type="EMBL" id="GFT32095.1"/>
    </source>
</evidence>
<evidence type="ECO:0000313" key="3">
    <source>
        <dbReference type="Proteomes" id="UP000887013"/>
    </source>
</evidence>
<reference evidence="2" key="1">
    <citation type="submission" date="2020-08" db="EMBL/GenBank/DDBJ databases">
        <title>Multicomponent nature underlies the extraordinary mechanical properties of spider dragline silk.</title>
        <authorList>
            <person name="Kono N."/>
            <person name="Nakamura H."/>
            <person name="Mori M."/>
            <person name="Yoshida Y."/>
            <person name="Ohtoshi R."/>
            <person name="Malay A.D."/>
            <person name="Moran D.A.P."/>
            <person name="Tomita M."/>
            <person name="Numata K."/>
            <person name="Arakawa K."/>
        </authorList>
    </citation>
    <scope>NUCLEOTIDE SEQUENCE</scope>
</reference>
<feature type="compositionally biased region" description="Polar residues" evidence="1">
    <location>
        <begin position="61"/>
        <end position="86"/>
    </location>
</feature>
<protein>
    <submittedName>
        <fullName evidence="2">Uncharacterized protein</fullName>
    </submittedName>
</protein>
<sequence>MRELLPSGHCVAAISVLCLQPREDAEDNPSSPDSTPPSTGNSIAHAENYSNPELFTRAYHSHSQSETSNTWSVPLQRLDTGTGQRVNRSKEGKKNESCEKASFWFCFRFDENLMSEWEVTSSRCPTTGSDAFYKSSAGKGLVERPFLFPRDKE</sequence>
<gene>
    <name evidence="2" type="ORF">NPIL_671951</name>
</gene>
<evidence type="ECO:0000256" key="1">
    <source>
        <dbReference type="SAM" id="MobiDB-lite"/>
    </source>
</evidence>
<dbReference type="AlphaFoldDB" id="A0A8X6NUS8"/>
<organism evidence="2 3">
    <name type="scientific">Nephila pilipes</name>
    <name type="common">Giant wood spider</name>
    <name type="synonym">Nephila maculata</name>
    <dbReference type="NCBI Taxonomy" id="299642"/>
    <lineage>
        <taxon>Eukaryota</taxon>
        <taxon>Metazoa</taxon>
        <taxon>Ecdysozoa</taxon>
        <taxon>Arthropoda</taxon>
        <taxon>Chelicerata</taxon>
        <taxon>Arachnida</taxon>
        <taxon>Araneae</taxon>
        <taxon>Araneomorphae</taxon>
        <taxon>Entelegynae</taxon>
        <taxon>Araneoidea</taxon>
        <taxon>Nephilidae</taxon>
        <taxon>Nephila</taxon>
    </lineage>
</organism>
<comment type="caution">
    <text evidence="2">The sequence shown here is derived from an EMBL/GenBank/DDBJ whole genome shotgun (WGS) entry which is preliminary data.</text>
</comment>
<name>A0A8X6NUS8_NEPPI</name>